<name>A0A8H6SDQ3_9AGAR</name>
<feature type="domain" description="DUF6533" evidence="2">
    <location>
        <begin position="127"/>
        <end position="169"/>
    </location>
</feature>
<keyword evidence="1" id="KW-0472">Membrane</keyword>
<dbReference type="RefSeq" id="XP_037217224.1">
    <property type="nucleotide sequence ID" value="XM_037365812.1"/>
</dbReference>
<dbReference type="OrthoDB" id="2686513at2759"/>
<dbReference type="Proteomes" id="UP000636479">
    <property type="component" value="Unassembled WGS sequence"/>
</dbReference>
<dbReference type="Pfam" id="PF20151">
    <property type="entry name" value="DUF6533"/>
    <property type="match status" value="1"/>
</dbReference>
<evidence type="ECO:0000256" key="1">
    <source>
        <dbReference type="SAM" id="Phobius"/>
    </source>
</evidence>
<accession>A0A8H6SDQ3</accession>
<feature type="transmembrane region" description="Helical" evidence="1">
    <location>
        <begin position="190"/>
        <end position="212"/>
    </location>
</feature>
<dbReference type="GeneID" id="59348328"/>
<evidence type="ECO:0000259" key="2">
    <source>
        <dbReference type="Pfam" id="PF20151"/>
    </source>
</evidence>
<feature type="transmembrane region" description="Helical" evidence="1">
    <location>
        <begin position="224"/>
        <end position="244"/>
    </location>
</feature>
<proteinExistence type="predicted"/>
<evidence type="ECO:0000313" key="4">
    <source>
        <dbReference type="Proteomes" id="UP000636479"/>
    </source>
</evidence>
<feature type="transmembrane region" description="Helical" evidence="1">
    <location>
        <begin position="282"/>
        <end position="300"/>
    </location>
</feature>
<feature type="transmembrane region" description="Helical" evidence="1">
    <location>
        <begin position="156"/>
        <end position="178"/>
    </location>
</feature>
<protein>
    <recommendedName>
        <fullName evidence="2">DUF6533 domain-containing protein</fullName>
    </recommendedName>
</protein>
<organism evidence="3 4">
    <name type="scientific">Mycena indigotica</name>
    <dbReference type="NCBI Taxonomy" id="2126181"/>
    <lineage>
        <taxon>Eukaryota</taxon>
        <taxon>Fungi</taxon>
        <taxon>Dikarya</taxon>
        <taxon>Basidiomycota</taxon>
        <taxon>Agaricomycotina</taxon>
        <taxon>Agaricomycetes</taxon>
        <taxon>Agaricomycetidae</taxon>
        <taxon>Agaricales</taxon>
        <taxon>Marasmiineae</taxon>
        <taxon>Mycenaceae</taxon>
        <taxon>Mycena</taxon>
    </lineage>
</organism>
<dbReference type="AlphaFoldDB" id="A0A8H6SDQ3"/>
<reference evidence="3" key="1">
    <citation type="submission" date="2020-05" db="EMBL/GenBank/DDBJ databases">
        <title>Mycena genomes resolve the evolution of fungal bioluminescence.</title>
        <authorList>
            <person name="Tsai I.J."/>
        </authorList>
    </citation>
    <scope>NUCLEOTIDE SEQUENCE</scope>
    <source>
        <strain evidence="3">171206Taipei</strain>
    </source>
</reference>
<keyword evidence="1" id="KW-0812">Transmembrane</keyword>
<keyword evidence="1" id="KW-1133">Transmembrane helix</keyword>
<keyword evidence="4" id="KW-1185">Reference proteome</keyword>
<feature type="transmembrane region" description="Helical" evidence="1">
    <location>
        <begin position="352"/>
        <end position="369"/>
    </location>
</feature>
<sequence>MIPSLHTRTSAAGAVEVPTVIYHSAERWMVSVGLFCACRSTRCESGKAPSPRCDGMTRGRWPSALPAAVHHALFCTLSFKFDLSRPLSQPHTGRMFPSAIAHWNESEAEAAALATFIRENRWSNYWYLIPSVILVYDHLLTLAPELAFVWRKHRRLSFWLFVPLRYLALGGTVAMLFLNFGPVPYEQCHIWTLAKVALIVVQCALAGVILVLRVYALYNCHRGILALFAVVGTGAVVAAVWSIFGQHALLAADTSQSVYLENAALTGCHYAVSPHLARRLALAWQSQLVCDILIFGLTLWRSLYHRYSLHDSLITTLIRDGSLYFAVLGLVNAANILMYYLGDEWTADSLSWFASTIAVTMISRLMLNLHRHADIGVMATGAGSSIPAVSGFRVTVSEDQGIEELRRVHVRTESFVMVR</sequence>
<dbReference type="EMBL" id="JACAZF010000008">
    <property type="protein sequence ID" value="KAF7296865.1"/>
    <property type="molecule type" value="Genomic_DNA"/>
</dbReference>
<feature type="transmembrane region" description="Helical" evidence="1">
    <location>
        <begin position="321"/>
        <end position="340"/>
    </location>
</feature>
<comment type="caution">
    <text evidence="3">The sequence shown here is derived from an EMBL/GenBank/DDBJ whole genome shotgun (WGS) entry which is preliminary data.</text>
</comment>
<evidence type="ECO:0000313" key="3">
    <source>
        <dbReference type="EMBL" id="KAF7296865.1"/>
    </source>
</evidence>
<gene>
    <name evidence="3" type="ORF">MIND_00917800</name>
</gene>
<dbReference type="InterPro" id="IPR045340">
    <property type="entry name" value="DUF6533"/>
</dbReference>